<evidence type="ECO:0000313" key="2">
    <source>
        <dbReference type="Proteomes" id="UP000005233"/>
    </source>
</evidence>
<organism evidence="1 2">
    <name type="scientific">Methanocella conradii (strain DSM 24694 / JCM 17849 / CGMCC 1.5162 / HZ254)</name>
    <dbReference type="NCBI Taxonomy" id="1041930"/>
    <lineage>
        <taxon>Archaea</taxon>
        <taxon>Methanobacteriati</taxon>
        <taxon>Methanobacteriota</taxon>
        <taxon>Stenosarchaea group</taxon>
        <taxon>Methanomicrobia</taxon>
        <taxon>Methanocellales</taxon>
        <taxon>Methanocellaceae</taxon>
        <taxon>Methanocella</taxon>
    </lineage>
</organism>
<reference evidence="1 2" key="1">
    <citation type="journal article" date="2012" name="J. Bacteriol.">
        <title>Complete genome sequence of a thermophilic methanogen, Methanocella conradii HZ254, isolated from Chinese rice field soil.</title>
        <authorList>
            <person name="Lu Z."/>
            <person name="Lu Y."/>
        </authorList>
    </citation>
    <scope>NUCLEOTIDE SEQUENCE [LARGE SCALE GENOMIC DNA]</scope>
    <source>
        <strain evidence="2">DSM 24694 / JCM 17849 / CGMCC 1.5162 / HZ254</strain>
    </source>
</reference>
<dbReference type="Proteomes" id="UP000005233">
    <property type="component" value="Chromosome"/>
</dbReference>
<accession>H8I6U3</accession>
<sequence length="75" mass="8713">MESSRITIAINPIMSIEPSDILQMINWMRVLDYGLFLITNPLWNHVDISFAILASHKQKDTKKIKKANIIVKYEL</sequence>
<protein>
    <submittedName>
        <fullName evidence="1">Uncharacterized protein</fullName>
    </submittedName>
</protein>
<evidence type="ECO:0000313" key="1">
    <source>
        <dbReference type="EMBL" id="AFC99413.1"/>
    </source>
</evidence>
<gene>
    <name evidence="1" type="ordered locus">Mtc_0649</name>
</gene>
<name>H8I6U3_METCZ</name>
<dbReference type="EMBL" id="CP003243">
    <property type="protein sequence ID" value="AFC99413.1"/>
    <property type="molecule type" value="Genomic_DNA"/>
</dbReference>
<dbReference type="AlphaFoldDB" id="H8I6U3"/>
<dbReference type="HOGENOM" id="CLU_2662318_0_0_2"/>
<proteinExistence type="predicted"/>
<keyword evidence="2" id="KW-1185">Reference proteome</keyword>
<dbReference type="KEGG" id="mez:Mtc_0649"/>